<dbReference type="InterPro" id="IPR015341">
    <property type="entry name" value="Glyco_hydro_38_cen"/>
</dbReference>
<dbReference type="GO" id="GO:0009313">
    <property type="term" value="P:oligosaccharide catabolic process"/>
    <property type="evidence" value="ECO:0007669"/>
    <property type="project" value="TreeGrafter"/>
</dbReference>
<dbReference type="FunFam" id="1.20.1270.50:FF:000004">
    <property type="entry name" value="alpha-mannosidase 2C1 isoform X1"/>
    <property type="match status" value="1"/>
</dbReference>
<dbReference type="SUPFAM" id="SSF88688">
    <property type="entry name" value="Families 57/38 glycoside transferase middle domain"/>
    <property type="match status" value="1"/>
</dbReference>
<proteinExistence type="inferred from homology"/>
<keyword evidence="10" id="KW-1185">Reference proteome</keyword>
<evidence type="ECO:0000256" key="4">
    <source>
        <dbReference type="ARBA" id="ARBA00022723"/>
    </source>
</evidence>
<dbReference type="InterPro" id="IPR011013">
    <property type="entry name" value="Gal_mutarotase_sf_dom"/>
</dbReference>
<dbReference type="GO" id="GO:0006013">
    <property type="term" value="P:mannose metabolic process"/>
    <property type="evidence" value="ECO:0007669"/>
    <property type="project" value="InterPro"/>
</dbReference>
<dbReference type="InterPro" id="IPR000602">
    <property type="entry name" value="Glyco_hydro_38_N"/>
</dbReference>
<dbReference type="CDD" id="cd10789">
    <property type="entry name" value="GH38N_AMII_ER_cytosolic"/>
    <property type="match status" value="1"/>
</dbReference>
<evidence type="ECO:0000256" key="1">
    <source>
        <dbReference type="ARBA" id="ARBA00000365"/>
    </source>
</evidence>
<dbReference type="SUPFAM" id="SSF88713">
    <property type="entry name" value="Glycoside hydrolase/deacetylase"/>
    <property type="match status" value="1"/>
</dbReference>
<dbReference type="EC" id="3.2.1.24" evidence="3"/>
<dbReference type="GO" id="GO:0030246">
    <property type="term" value="F:carbohydrate binding"/>
    <property type="evidence" value="ECO:0007669"/>
    <property type="project" value="InterPro"/>
</dbReference>
<dbReference type="Pfam" id="PF22907">
    <property type="entry name" value="Ams1-like_1st"/>
    <property type="match status" value="1"/>
</dbReference>
<dbReference type="InterPro" id="IPR027291">
    <property type="entry name" value="Glyco_hydro_38_N_sf"/>
</dbReference>
<dbReference type="FunFam" id="3.20.110.10:FF:000002">
    <property type="entry name" value="alpha-mannosidase 2C1 isoform X1"/>
    <property type="match status" value="1"/>
</dbReference>
<dbReference type="GO" id="GO:0004559">
    <property type="term" value="F:alpha-mannosidase activity"/>
    <property type="evidence" value="ECO:0007669"/>
    <property type="project" value="UniProtKB-EC"/>
</dbReference>
<feature type="region of interest" description="Disordered" evidence="7">
    <location>
        <begin position="624"/>
        <end position="653"/>
    </location>
</feature>
<dbReference type="Proteomes" id="UP000612808">
    <property type="component" value="Unassembled WGS sequence"/>
</dbReference>
<dbReference type="RefSeq" id="WP_203654475.1">
    <property type="nucleotide sequence ID" value="NZ_BAAAZM010000010.1"/>
</dbReference>
<dbReference type="InterPro" id="IPR011330">
    <property type="entry name" value="Glyco_hydro/deAcase_b/a-brl"/>
</dbReference>
<dbReference type="Gene3D" id="2.70.98.30">
    <property type="entry name" value="Golgi alpha-mannosidase II, domain 4"/>
    <property type="match status" value="1"/>
</dbReference>
<dbReference type="GO" id="GO:0046872">
    <property type="term" value="F:metal ion binding"/>
    <property type="evidence" value="ECO:0007669"/>
    <property type="project" value="UniProtKB-KW"/>
</dbReference>
<dbReference type="EMBL" id="BOMB01000001">
    <property type="protein sequence ID" value="GID09612.1"/>
    <property type="molecule type" value="Genomic_DNA"/>
</dbReference>
<comment type="catalytic activity">
    <reaction evidence="1">
        <text>Hydrolysis of terminal, non-reducing alpha-D-mannose residues in alpha-D-mannosides.</text>
        <dbReference type="EC" id="3.2.1.24"/>
    </reaction>
</comment>
<evidence type="ECO:0000259" key="8">
    <source>
        <dbReference type="SMART" id="SM00872"/>
    </source>
</evidence>
<evidence type="ECO:0000256" key="6">
    <source>
        <dbReference type="ARBA" id="ARBA00023295"/>
    </source>
</evidence>
<dbReference type="FunFam" id="2.70.98.30:FF:000001">
    <property type="entry name" value="alpha-mannosidase 2C1 isoform X2"/>
    <property type="match status" value="1"/>
</dbReference>
<dbReference type="PANTHER" id="PTHR46017">
    <property type="entry name" value="ALPHA-MANNOSIDASE 2C1"/>
    <property type="match status" value="1"/>
</dbReference>
<evidence type="ECO:0000313" key="9">
    <source>
        <dbReference type="EMBL" id="GID09612.1"/>
    </source>
</evidence>
<comment type="similarity">
    <text evidence="2">Belongs to the glycosyl hydrolase 38 family.</text>
</comment>
<dbReference type="InterPro" id="IPR041147">
    <property type="entry name" value="GH38_C"/>
</dbReference>
<evidence type="ECO:0000256" key="2">
    <source>
        <dbReference type="ARBA" id="ARBA00009792"/>
    </source>
</evidence>
<accession>A0A8J3J3R9</accession>
<reference evidence="9" key="1">
    <citation type="submission" date="2021-01" db="EMBL/GenBank/DDBJ databases">
        <title>Whole genome shotgun sequence of Actinocatenispora rupis NBRC 107355.</title>
        <authorList>
            <person name="Komaki H."/>
            <person name="Tamura T."/>
        </authorList>
    </citation>
    <scope>NUCLEOTIDE SEQUENCE</scope>
    <source>
        <strain evidence="9">NBRC 107355</strain>
    </source>
</reference>
<dbReference type="SMART" id="SM00872">
    <property type="entry name" value="Alpha-mann_mid"/>
    <property type="match status" value="1"/>
</dbReference>
<keyword evidence="6" id="KW-0326">Glycosidase</keyword>
<sequence length="1062" mass="115698">MHDDRDLVERRLDRAMEQRIRPALYAATAPLTVAVWHVPDEPHPDGAAGGPVAAEPRPVTDALAATYEPMPLGTRWGRPWSTSWFRVTGEVPAEFAGKRVEAVFDLGFGGGPGFSCEAMAYDAAGVPVKALHPLNRYVPVGNPVAGGERVDLLLEGAANPEISMGIEPTYLGDKLTAGDAPLYQLRQADVAVLDETVFGLIADVEVLSELMHELSVDNPRRHEILRALERMLDTLDLHDVAGTAAAGRAELVDVLSRPAHASAHRISAAGHAHIDSAWLWPLRETVRKSSRTFANVTALAEEYPELVFACSQAQQYAWVKDAQPAVFERIKRAVANGNWAPVGSMWVESDANLPGGEALVRQITHGKRFFADELGVDTRGIWLPDSFGYNASFPQIARLAGLDWFLTQKISWNQVNKMPHHTFWWEGIDGTRIFTHFPPADTYNGTFAGEELARAVRNYAEKGAGTISLLPFGHGDGGGGPTREMLEKARRLADLEGSAKVTVEHPDRFFDAAREEYPDAPVWRGEMYLELHRGTFTTQAKTKQGNRRSEHLLRTAELWATAAAVYSGADYPYAELDALWKTVLLHQFHDILPGSSIAWVHREARATYERIRSELAAIIESSAHSVGGGRGSESASERRTGESEPRLGGLRSFNAAPQDRAEVTAVPADLAAHTGLAADAVQKLSDGQVAAWASAPALGVGTVEPDLPSGDVAPVTVDGRVLSNGLVRVTVDDHGLVTSVYDLRADREVLAPGTYGNLLQLHPDHPNKWDAWDLDKHYQHRHTDLTEAESVEVVDRGPLLGAIRVVRRFGESTATQTLVLRAGSPRLDVRTEIDWRESEKVLKAAFPIDVHAERESAEIQFGHVQRPTHTNTSWDAARFEVYAHRWIHVAEPGYGVALVTDSTYGHDVHRATREEGGTTTTVRLTLLRAPHSPDPHTDIDTHTFTYSLVPGAGIGEAVAAGYALNLPLTVAAGTAAPDPLVRLDHPAVLAEAVKLADDGSGDVVVRLYESRGGRASTTVTAGFPVAAVTEVDLLERPLAELDAGEPLAFRPFQIRTLRLRRA</sequence>
<gene>
    <name evidence="9" type="ORF">Aru02nite_05010</name>
</gene>
<dbReference type="Pfam" id="PF09261">
    <property type="entry name" value="Alpha-mann_mid"/>
    <property type="match status" value="1"/>
</dbReference>
<organism evidence="9 10">
    <name type="scientific">Actinocatenispora rupis</name>
    <dbReference type="NCBI Taxonomy" id="519421"/>
    <lineage>
        <taxon>Bacteria</taxon>
        <taxon>Bacillati</taxon>
        <taxon>Actinomycetota</taxon>
        <taxon>Actinomycetes</taxon>
        <taxon>Micromonosporales</taxon>
        <taxon>Micromonosporaceae</taxon>
        <taxon>Actinocatenispora</taxon>
    </lineage>
</organism>
<dbReference type="InterPro" id="IPR037094">
    <property type="entry name" value="Glyco_hydro_38_cen_sf"/>
</dbReference>
<protein>
    <recommendedName>
        <fullName evidence="3">alpha-mannosidase</fullName>
        <ecNumber evidence="3">3.2.1.24</ecNumber>
    </recommendedName>
</protein>
<evidence type="ECO:0000256" key="7">
    <source>
        <dbReference type="SAM" id="MobiDB-lite"/>
    </source>
</evidence>
<dbReference type="Gene3D" id="1.20.1270.50">
    <property type="entry name" value="Glycoside hydrolase family 38, central domain"/>
    <property type="match status" value="1"/>
</dbReference>
<keyword evidence="4" id="KW-0479">Metal-binding</keyword>
<dbReference type="Gene3D" id="3.20.110.10">
    <property type="entry name" value="Glycoside hydrolase 38, N terminal domain"/>
    <property type="match status" value="1"/>
</dbReference>
<dbReference type="SUPFAM" id="SSF74650">
    <property type="entry name" value="Galactose mutarotase-like"/>
    <property type="match status" value="1"/>
</dbReference>
<comment type="caution">
    <text evidence="9">The sequence shown here is derived from an EMBL/GenBank/DDBJ whole genome shotgun (WGS) entry which is preliminary data.</text>
</comment>
<dbReference type="Pfam" id="PF17677">
    <property type="entry name" value="Glyco_hydro38C2"/>
    <property type="match status" value="1"/>
</dbReference>
<evidence type="ECO:0000256" key="5">
    <source>
        <dbReference type="ARBA" id="ARBA00022801"/>
    </source>
</evidence>
<name>A0A8J3J3R9_9ACTN</name>
<dbReference type="PANTHER" id="PTHR46017:SF1">
    <property type="entry name" value="ALPHA-MANNOSIDASE 2C1"/>
    <property type="match status" value="1"/>
</dbReference>
<evidence type="ECO:0000313" key="10">
    <source>
        <dbReference type="Proteomes" id="UP000612808"/>
    </source>
</evidence>
<feature type="domain" description="Glycoside hydrolase family 38 central" evidence="8">
    <location>
        <begin position="530"/>
        <end position="608"/>
    </location>
</feature>
<feature type="compositionally biased region" description="Basic and acidic residues" evidence="7">
    <location>
        <begin position="635"/>
        <end position="645"/>
    </location>
</feature>
<dbReference type="Pfam" id="PF01074">
    <property type="entry name" value="Glyco_hydro_38N"/>
    <property type="match status" value="1"/>
</dbReference>
<dbReference type="Pfam" id="PF07748">
    <property type="entry name" value="Glyco_hydro_38C"/>
    <property type="match status" value="1"/>
</dbReference>
<dbReference type="InterPro" id="IPR028995">
    <property type="entry name" value="Glyco_hydro_57/38_cen_sf"/>
</dbReference>
<keyword evidence="5" id="KW-0378">Hydrolase</keyword>
<dbReference type="AlphaFoldDB" id="A0A8J3J3R9"/>
<dbReference type="InterPro" id="IPR054723">
    <property type="entry name" value="Ams1-like_N"/>
</dbReference>
<dbReference type="InterPro" id="IPR011682">
    <property type="entry name" value="Glyco_hydro_38_C"/>
</dbReference>
<evidence type="ECO:0000256" key="3">
    <source>
        <dbReference type="ARBA" id="ARBA00012752"/>
    </source>
</evidence>